<dbReference type="EMBL" id="KI657690">
    <property type="protein sequence ID" value="ETN85674.1"/>
    <property type="molecule type" value="Genomic_DNA"/>
</dbReference>
<gene>
    <name evidence="2" type="ORF">NECAME_06293</name>
</gene>
<name>W2TVI8_NECAM</name>
<reference evidence="3" key="1">
    <citation type="journal article" date="2014" name="Nat. Genet.">
        <title>Genome of the human hookworm Necator americanus.</title>
        <authorList>
            <person name="Tang Y.T."/>
            <person name="Gao X."/>
            <person name="Rosa B.A."/>
            <person name="Abubucker S."/>
            <person name="Hallsworth-Pepin K."/>
            <person name="Martin J."/>
            <person name="Tyagi R."/>
            <person name="Heizer E."/>
            <person name="Zhang X."/>
            <person name="Bhonagiri-Palsikar V."/>
            <person name="Minx P."/>
            <person name="Warren W.C."/>
            <person name="Wang Q."/>
            <person name="Zhan B."/>
            <person name="Hotez P.J."/>
            <person name="Sternberg P.W."/>
            <person name="Dougall A."/>
            <person name="Gaze S.T."/>
            <person name="Mulvenna J."/>
            <person name="Sotillo J."/>
            <person name="Ranganathan S."/>
            <person name="Rabelo E.M."/>
            <person name="Wilson R.K."/>
            <person name="Felgner P.L."/>
            <person name="Bethony J."/>
            <person name="Hawdon J.M."/>
            <person name="Gasser R.B."/>
            <person name="Loukas A."/>
            <person name="Mitreva M."/>
        </authorList>
    </citation>
    <scope>NUCLEOTIDE SEQUENCE [LARGE SCALE GENOMIC DNA]</scope>
</reference>
<dbReference type="InterPro" id="IPR000403">
    <property type="entry name" value="PI3/4_kinase_cat_dom"/>
</dbReference>
<keyword evidence="3" id="KW-1185">Reference proteome</keyword>
<sequence>MSSFGDSSVVPCRKLECHYAIDNVRDYCHLVVTDHRLESAEVFISCLRILSCEAFRNLAILRPRAVGHNSHRETDFVSRLIISMYRELVPETDENSTDFSRSSTEIMLNRDPICAADSTNSLFCLISKYACCLPKLCQILMPFVLAMDDSNAEAAIRIVLHYAVLIMSTETHPVQKSSILRMAHCLAECVDGIGLHRLSQVKLDYNFYFDGMCALIKCCLLSNLPKYSFAVANILYDAIISHQGARHLAAFDGVKIDNGEFLELLKRIFLSFGSTSALRTLPTELQNDDNVRVLFSRARLDWLDIISNPKASSKDLLDAYTYCGIAYSGNCRELKYALAIRRDQWTEISYPKKLLSHEERLFAFLYSAAQCSSRATELAAFLETIECADTVECELPNPTTLNNLRDFSVIHLKCRITIEDLKGLDNIAKSAVYSDSHLRILMLLHRLAARQLTGIEEHMESRAFRMRQNAISEWTRQRSIASQGPPTHASRRIECELKCEREAVETIKRKLILSAVGTVSAGLEALELLSEPYIKQPHQPKLRTDAILRHIFPLIDVIFRFDKEKDVVKAFRMYVANGMVPAVWIPVVGHIMNHCFSKSILAPVIRTMIVKLIIAYPYHVLHTVLMYKFNENYAPIVETILEEAVRRVPDKSAKSRLHQIIEEMTVAHVAYMQFVSANVNDARFFNKRQIKGSTAVQYEMLDKLSIVRLTDILQRVPLPIIEQKFCMPGDYSGADIVKWGPMERVCIQADGLSAPKILGTKGSDGKLYKLIWKSEDVRQDCLVEQLFSIVNSILNDGEDITFLRTYKVVPLDSKCGIIEFCQGTVSLKQLLCGLDLLGGLHAEEEPQDESALRMRNELKDVARNQVNQASTVFREACARFHPVFRHFFYRNYTTVPQWTRMIDNYRKSLAQWSIGMRRYIR</sequence>
<dbReference type="InterPro" id="IPR011009">
    <property type="entry name" value="Kinase-like_dom_sf"/>
</dbReference>
<dbReference type="OrthoDB" id="381190at2759"/>
<organism evidence="2 3">
    <name type="scientific">Necator americanus</name>
    <name type="common">Human hookworm</name>
    <dbReference type="NCBI Taxonomy" id="51031"/>
    <lineage>
        <taxon>Eukaryota</taxon>
        <taxon>Metazoa</taxon>
        <taxon>Ecdysozoa</taxon>
        <taxon>Nematoda</taxon>
        <taxon>Chromadorea</taxon>
        <taxon>Rhabditida</taxon>
        <taxon>Rhabditina</taxon>
        <taxon>Rhabditomorpha</taxon>
        <taxon>Strongyloidea</taxon>
        <taxon>Ancylostomatidae</taxon>
        <taxon>Bunostominae</taxon>
        <taxon>Necator</taxon>
    </lineage>
</organism>
<dbReference type="AlphaFoldDB" id="W2TVI8"/>
<dbReference type="PANTHER" id="PTHR37079:SF4">
    <property type="entry name" value="SERINE_THREONINE-PROTEIN KINASE ATM"/>
    <property type="match status" value="1"/>
</dbReference>
<evidence type="ECO:0000259" key="1">
    <source>
        <dbReference type="PROSITE" id="PS50290"/>
    </source>
</evidence>
<dbReference type="Proteomes" id="UP000053676">
    <property type="component" value="Unassembled WGS sequence"/>
</dbReference>
<dbReference type="GO" id="GO:0006974">
    <property type="term" value="P:DNA damage response"/>
    <property type="evidence" value="ECO:0007669"/>
    <property type="project" value="InterPro"/>
</dbReference>
<evidence type="ECO:0000313" key="3">
    <source>
        <dbReference type="Proteomes" id="UP000053676"/>
    </source>
</evidence>
<accession>W2TVI8</accession>
<dbReference type="InterPro" id="IPR038980">
    <property type="entry name" value="ATM_plant"/>
</dbReference>
<dbReference type="STRING" id="51031.W2TVI8"/>
<dbReference type="PROSITE" id="PS50290">
    <property type="entry name" value="PI3_4_KINASE_3"/>
    <property type="match status" value="1"/>
</dbReference>
<protein>
    <recommendedName>
        <fullName evidence="1">PI3K/PI4K catalytic domain-containing protein</fullName>
    </recommendedName>
</protein>
<feature type="domain" description="PI3K/PI4K catalytic" evidence="1">
    <location>
        <begin position="742"/>
        <end position="921"/>
    </location>
</feature>
<dbReference type="Gene3D" id="3.30.1010.10">
    <property type="entry name" value="Phosphatidylinositol 3-kinase Catalytic Subunit, Chain A, domain 4"/>
    <property type="match status" value="1"/>
</dbReference>
<dbReference type="PANTHER" id="PTHR37079">
    <property type="entry name" value="SERINE/THREONINE-PROTEIN KINASE ATM"/>
    <property type="match status" value="1"/>
</dbReference>
<evidence type="ECO:0000313" key="2">
    <source>
        <dbReference type="EMBL" id="ETN85674.1"/>
    </source>
</evidence>
<proteinExistence type="predicted"/>
<dbReference type="Pfam" id="PF00454">
    <property type="entry name" value="PI3_PI4_kinase"/>
    <property type="match status" value="1"/>
</dbReference>
<dbReference type="SUPFAM" id="SSF56112">
    <property type="entry name" value="Protein kinase-like (PK-like)"/>
    <property type="match status" value="1"/>
</dbReference>
<dbReference type="KEGG" id="nai:NECAME_06293"/>
<dbReference type="GO" id="GO:0004674">
    <property type="term" value="F:protein serine/threonine kinase activity"/>
    <property type="evidence" value="ECO:0007669"/>
    <property type="project" value="InterPro"/>
</dbReference>